<evidence type="ECO:0000313" key="1">
    <source>
        <dbReference type="EMBL" id="KAG8086342.1"/>
    </source>
</evidence>
<protein>
    <submittedName>
        <fullName evidence="1">Uncharacterized protein</fullName>
    </submittedName>
</protein>
<reference evidence="1" key="2">
    <citation type="submission" date="2021-02" db="EMBL/GenBank/DDBJ databases">
        <authorList>
            <person name="Kimball J.A."/>
            <person name="Haas M.W."/>
            <person name="Macchietto M."/>
            <person name="Kono T."/>
            <person name="Duquette J."/>
            <person name="Shao M."/>
        </authorList>
    </citation>
    <scope>NUCLEOTIDE SEQUENCE</scope>
    <source>
        <tissue evidence="1">Fresh leaf tissue</tissue>
    </source>
</reference>
<proteinExistence type="predicted"/>
<keyword evidence="2" id="KW-1185">Reference proteome</keyword>
<dbReference type="Proteomes" id="UP000729402">
    <property type="component" value="Unassembled WGS sequence"/>
</dbReference>
<name>A0A8J5WDX0_ZIZPA</name>
<dbReference type="AlphaFoldDB" id="A0A8J5WDX0"/>
<dbReference type="EMBL" id="JAAALK010000082">
    <property type="protein sequence ID" value="KAG8086342.1"/>
    <property type="molecule type" value="Genomic_DNA"/>
</dbReference>
<accession>A0A8J5WDX0</accession>
<evidence type="ECO:0000313" key="2">
    <source>
        <dbReference type="Proteomes" id="UP000729402"/>
    </source>
</evidence>
<organism evidence="1 2">
    <name type="scientific">Zizania palustris</name>
    <name type="common">Northern wild rice</name>
    <dbReference type="NCBI Taxonomy" id="103762"/>
    <lineage>
        <taxon>Eukaryota</taxon>
        <taxon>Viridiplantae</taxon>
        <taxon>Streptophyta</taxon>
        <taxon>Embryophyta</taxon>
        <taxon>Tracheophyta</taxon>
        <taxon>Spermatophyta</taxon>
        <taxon>Magnoliopsida</taxon>
        <taxon>Liliopsida</taxon>
        <taxon>Poales</taxon>
        <taxon>Poaceae</taxon>
        <taxon>BOP clade</taxon>
        <taxon>Oryzoideae</taxon>
        <taxon>Oryzeae</taxon>
        <taxon>Zizaniinae</taxon>
        <taxon>Zizania</taxon>
    </lineage>
</organism>
<sequence length="220" mass="24266">MKRRPELWLEDRVWRWARGLRRRRREWRRGARLGHAETVGGVSQVAHELDPELVDPTVKGLVVADDLGGGGAAAPTVGRRAATIACGGSSCWDDRRHTVGGWCLLMRPRLEVVRRWRGERLRSRICHRRHALLLCSCSGGDRFHGPGLESARGERGASRRRGFEATGVGSQSRFVTGAAAHKGVVLQGQSRTSPCKTRAPETYALWPASLSLQPPTSGPR</sequence>
<reference evidence="1" key="1">
    <citation type="journal article" date="2021" name="bioRxiv">
        <title>Whole Genome Assembly and Annotation of Northern Wild Rice, Zizania palustris L., Supports a Whole Genome Duplication in the Zizania Genus.</title>
        <authorList>
            <person name="Haas M."/>
            <person name="Kono T."/>
            <person name="Macchietto M."/>
            <person name="Millas R."/>
            <person name="McGilp L."/>
            <person name="Shao M."/>
            <person name="Duquette J."/>
            <person name="Hirsch C.N."/>
            <person name="Kimball J."/>
        </authorList>
    </citation>
    <scope>NUCLEOTIDE SEQUENCE</scope>
    <source>
        <tissue evidence="1">Fresh leaf tissue</tissue>
    </source>
</reference>
<comment type="caution">
    <text evidence="1">The sequence shown here is derived from an EMBL/GenBank/DDBJ whole genome shotgun (WGS) entry which is preliminary data.</text>
</comment>
<gene>
    <name evidence="1" type="ORF">GUJ93_ZPchr0010g11219</name>
</gene>